<dbReference type="GO" id="GO:0046819">
    <property type="term" value="P:protein secretion by the type V secretion system"/>
    <property type="evidence" value="ECO:0007669"/>
    <property type="project" value="TreeGrafter"/>
</dbReference>
<feature type="signal peptide" evidence="4">
    <location>
        <begin position="1"/>
        <end position="22"/>
    </location>
</feature>
<keyword evidence="4" id="KW-0732">Signal</keyword>
<evidence type="ECO:0000259" key="6">
    <source>
        <dbReference type="Pfam" id="PF08479"/>
    </source>
</evidence>
<feature type="chain" id="PRO_5043975292" evidence="4">
    <location>
        <begin position="23"/>
        <end position="545"/>
    </location>
</feature>
<evidence type="ECO:0000256" key="4">
    <source>
        <dbReference type="SAM" id="SignalP"/>
    </source>
</evidence>
<dbReference type="RefSeq" id="WP_350446696.1">
    <property type="nucleotide sequence ID" value="NZ_CP158373.1"/>
</dbReference>
<proteinExistence type="predicted"/>
<dbReference type="Pfam" id="PF03865">
    <property type="entry name" value="ShlB"/>
    <property type="match status" value="1"/>
</dbReference>
<evidence type="ECO:0000256" key="3">
    <source>
        <dbReference type="ARBA" id="ARBA00023237"/>
    </source>
</evidence>
<gene>
    <name evidence="7" type="ORF">ABS648_21685</name>
</gene>
<dbReference type="PANTHER" id="PTHR34597:SF1">
    <property type="entry name" value="HEME_HEMOPEXIN TRANSPORTER PROTEIN HUXB"/>
    <property type="match status" value="1"/>
</dbReference>
<evidence type="ECO:0000256" key="2">
    <source>
        <dbReference type="ARBA" id="ARBA00022692"/>
    </source>
</evidence>
<dbReference type="InterPro" id="IPR005565">
    <property type="entry name" value="Hemolysn_activator_HlyB_C"/>
</dbReference>
<dbReference type="Gene3D" id="2.40.160.50">
    <property type="entry name" value="membrane protein fhac: a member of the omp85/tpsb transporter family"/>
    <property type="match status" value="1"/>
</dbReference>
<sequence>MTRRCSWLVLTSLAAGPLPALAETIAPQVPGLVNPNLQREQIEQIQQQRRIEERARRTQVPALRGEEPENQRLPEGGERFVLSGIGFNASEYLPREQLEAMARHYVGREIGFEDLNRLLRAINELYEARGQLTARALIPAQDLEGGQLRIVLVEAKVDQVSWKGGPRRVDDAFYDRRLHVEPGTTLDSPALMNAIQRFNATTPGPQVTASLAPGARFGTTAVELEAFEPDSLQWSLFANNYGNEGTGREQYGGSLTWFSPTGAADALNLLLVATSGSQYGSVRYSRPVNRWNGVAYGEVGGNSMTVEEGPLASLNIEGESRTWTLGFDQPWWLDEHWVLQGGVGYNQQRSENTIEGFTLSEVDTREGFLRGQVEYRSAPWYLRYEQRVRQAQVDNAVSGDGGSYGLLNGQGYLSRALGEQYELVGRFGWQFASDTQALPASLFYQFGGISSVRGYDPGVISSPQGATLNLEAWWRPSERWQPFVFFDYGRAMELGIADIDLQSVGVGLNFNWGRHLSLSLVAANTLKDVVPDQDSGQVLAQIVLR</sequence>
<feature type="domain" description="Haemolysin activator HlyB C-terminal" evidence="5">
    <location>
        <begin position="218"/>
        <end position="508"/>
    </location>
</feature>
<dbReference type="Gene3D" id="3.10.20.310">
    <property type="entry name" value="membrane protein fhac"/>
    <property type="match status" value="1"/>
</dbReference>
<organism evidence="7">
    <name type="scientific">Pseudomonas solani</name>
    <dbReference type="NCBI Taxonomy" id="2731552"/>
    <lineage>
        <taxon>Bacteria</taxon>
        <taxon>Pseudomonadati</taxon>
        <taxon>Pseudomonadota</taxon>
        <taxon>Gammaproteobacteria</taxon>
        <taxon>Pseudomonadales</taxon>
        <taxon>Pseudomonadaceae</taxon>
        <taxon>Pseudomonas</taxon>
    </lineage>
</organism>
<dbReference type="GO" id="GO:0098046">
    <property type="term" value="C:type V protein secretion system complex"/>
    <property type="evidence" value="ECO:0007669"/>
    <property type="project" value="TreeGrafter"/>
</dbReference>
<name>A0AAU7XX08_9PSED</name>
<accession>A0AAU7XX08</accession>
<dbReference type="InterPro" id="IPR051544">
    <property type="entry name" value="TPS_OM_transporter"/>
</dbReference>
<protein>
    <submittedName>
        <fullName evidence="7">ShlB/FhaC/HecB family hemolysin secretion/activation protein</fullName>
    </submittedName>
</protein>
<keyword evidence="1" id="KW-0472">Membrane</keyword>
<reference evidence="7" key="1">
    <citation type="submission" date="2023-08" db="EMBL/GenBank/DDBJ databases">
        <title>Increased levels of nutrients transform a symbiont into a lethal pathobiont.</title>
        <authorList>
            <person name="Lachnit T."/>
            <person name="Ulrich L."/>
            <person name="Willmer F.M."/>
            <person name="Hasenbein T."/>
            <person name="Steiner L.X."/>
            <person name="Wolters M."/>
            <person name="Herbst E.M."/>
            <person name="Deines P."/>
        </authorList>
    </citation>
    <scope>NUCLEOTIDE SEQUENCE</scope>
    <source>
        <strain evidence="7">T3</strain>
    </source>
</reference>
<dbReference type="InterPro" id="IPR013686">
    <property type="entry name" value="Polypept-transport_assoc_ShlB"/>
</dbReference>
<evidence type="ECO:0000256" key="1">
    <source>
        <dbReference type="ARBA" id="ARBA00022452"/>
    </source>
</evidence>
<keyword evidence="3" id="KW-0998">Cell outer membrane</keyword>
<evidence type="ECO:0000313" key="7">
    <source>
        <dbReference type="EMBL" id="XBY62543.1"/>
    </source>
</evidence>
<feature type="domain" description="Polypeptide-transport-associated ShlB-type" evidence="6">
    <location>
        <begin position="80"/>
        <end position="154"/>
    </location>
</feature>
<keyword evidence="2" id="KW-0812">Transmembrane</keyword>
<dbReference type="AlphaFoldDB" id="A0AAU7XX08"/>
<dbReference type="PANTHER" id="PTHR34597">
    <property type="entry name" value="SLR1661 PROTEIN"/>
    <property type="match status" value="1"/>
</dbReference>
<keyword evidence="1" id="KW-1134">Transmembrane beta strand</keyword>
<dbReference type="EMBL" id="CP158373">
    <property type="protein sequence ID" value="XBY62543.1"/>
    <property type="molecule type" value="Genomic_DNA"/>
</dbReference>
<evidence type="ECO:0000259" key="5">
    <source>
        <dbReference type="Pfam" id="PF03865"/>
    </source>
</evidence>
<dbReference type="Pfam" id="PF08479">
    <property type="entry name" value="POTRA_2"/>
    <property type="match status" value="1"/>
</dbReference>
<dbReference type="GO" id="GO:0008320">
    <property type="term" value="F:protein transmembrane transporter activity"/>
    <property type="evidence" value="ECO:0007669"/>
    <property type="project" value="TreeGrafter"/>
</dbReference>